<dbReference type="VEuPathDB" id="VectorBase:GPAI006869"/>
<protein>
    <submittedName>
        <fullName evidence="2">Uncharacterized protein</fullName>
    </submittedName>
</protein>
<dbReference type="Proteomes" id="UP000092445">
    <property type="component" value="Unassembled WGS sequence"/>
</dbReference>
<evidence type="ECO:0000313" key="2">
    <source>
        <dbReference type="EnsemblMetazoa" id="GPAI006869-PA"/>
    </source>
</evidence>
<reference evidence="3" key="1">
    <citation type="submission" date="2014-03" db="EMBL/GenBank/DDBJ databases">
        <authorList>
            <person name="Aksoy S."/>
            <person name="Warren W."/>
            <person name="Wilson R.K."/>
        </authorList>
    </citation>
    <scope>NUCLEOTIDE SEQUENCE [LARGE SCALE GENOMIC DNA]</scope>
    <source>
        <strain evidence="3">IAEA</strain>
    </source>
</reference>
<name>A0A1A9Z8E5_GLOPL</name>
<evidence type="ECO:0000256" key="1">
    <source>
        <dbReference type="SAM" id="Phobius"/>
    </source>
</evidence>
<dbReference type="AlphaFoldDB" id="A0A1A9Z8E5"/>
<reference evidence="2" key="2">
    <citation type="submission" date="2020-05" db="UniProtKB">
        <authorList>
            <consortium name="EnsemblMetazoa"/>
        </authorList>
    </citation>
    <scope>IDENTIFICATION</scope>
    <source>
        <strain evidence="2">IAEA</strain>
    </source>
</reference>
<organism evidence="2 3">
    <name type="scientific">Glossina pallidipes</name>
    <name type="common">Tsetse fly</name>
    <dbReference type="NCBI Taxonomy" id="7398"/>
    <lineage>
        <taxon>Eukaryota</taxon>
        <taxon>Metazoa</taxon>
        <taxon>Ecdysozoa</taxon>
        <taxon>Arthropoda</taxon>
        <taxon>Hexapoda</taxon>
        <taxon>Insecta</taxon>
        <taxon>Pterygota</taxon>
        <taxon>Neoptera</taxon>
        <taxon>Endopterygota</taxon>
        <taxon>Diptera</taxon>
        <taxon>Brachycera</taxon>
        <taxon>Muscomorpha</taxon>
        <taxon>Hippoboscoidea</taxon>
        <taxon>Glossinidae</taxon>
        <taxon>Glossina</taxon>
    </lineage>
</organism>
<dbReference type="EnsemblMetazoa" id="GPAI006869-RA">
    <property type="protein sequence ID" value="GPAI006869-PA"/>
    <property type="gene ID" value="GPAI006869"/>
</dbReference>
<proteinExistence type="predicted"/>
<accession>A0A1A9Z8E5</accession>
<keyword evidence="3" id="KW-1185">Reference proteome</keyword>
<evidence type="ECO:0000313" key="3">
    <source>
        <dbReference type="Proteomes" id="UP000092445"/>
    </source>
</evidence>
<feature type="transmembrane region" description="Helical" evidence="1">
    <location>
        <begin position="81"/>
        <end position="98"/>
    </location>
</feature>
<sequence>MTFDMSAFDTALINVKLRLFLWLRTTTFMHIFVAALELISVLNFMPISSVVVDPFVPGGCLYTVAYVASQQLTTFIYGSHLLWWYCESVYWCGSIVLMRRHERKRKKNKNK</sequence>
<keyword evidence="1" id="KW-1133">Transmembrane helix</keyword>
<keyword evidence="1" id="KW-0812">Transmembrane</keyword>
<feature type="transmembrane region" description="Helical" evidence="1">
    <location>
        <begin position="21"/>
        <end position="45"/>
    </location>
</feature>
<keyword evidence="1" id="KW-0472">Membrane</keyword>